<dbReference type="InterPro" id="IPR036875">
    <property type="entry name" value="Znf_CCHC_sf"/>
</dbReference>
<keyword evidence="1" id="KW-0863">Zinc-finger</keyword>
<gene>
    <name evidence="4" type="ORF">PVAP13_4NG298400</name>
</gene>
<dbReference type="Gene3D" id="4.10.60.10">
    <property type="entry name" value="Zinc finger, CCHC-type"/>
    <property type="match status" value="1"/>
</dbReference>
<evidence type="ECO:0000313" key="5">
    <source>
        <dbReference type="Proteomes" id="UP000823388"/>
    </source>
</evidence>
<dbReference type="OrthoDB" id="696297at2759"/>
<comment type="caution">
    <text evidence="4">The sequence shown here is derived from an EMBL/GenBank/DDBJ whole genome shotgun (WGS) entry which is preliminary data.</text>
</comment>
<dbReference type="SMART" id="SM00343">
    <property type="entry name" value="ZnF_C2HC"/>
    <property type="match status" value="2"/>
</dbReference>
<evidence type="ECO:0000259" key="3">
    <source>
        <dbReference type="PROSITE" id="PS50158"/>
    </source>
</evidence>
<dbReference type="PANTHER" id="PTHR33170:SF2">
    <property type="entry name" value="OS12G0531500 PROTEIN"/>
    <property type="match status" value="1"/>
</dbReference>
<dbReference type="SUPFAM" id="SSF57756">
    <property type="entry name" value="Retrovirus zinc finger-like domains"/>
    <property type="match status" value="1"/>
</dbReference>
<evidence type="ECO:0000256" key="1">
    <source>
        <dbReference type="PROSITE-ProRule" id="PRU00047"/>
    </source>
</evidence>
<feature type="compositionally biased region" description="Basic and acidic residues" evidence="2">
    <location>
        <begin position="1"/>
        <end position="28"/>
    </location>
</feature>
<dbReference type="AlphaFoldDB" id="A0A8T0TFS6"/>
<keyword evidence="1" id="KW-0862">Zinc</keyword>
<dbReference type="InterPro" id="IPR001878">
    <property type="entry name" value="Znf_CCHC"/>
</dbReference>
<accession>A0A8T0TFS6</accession>
<dbReference type="PROSITE" id="PS50158">
    <property type="entry name" value="ZF_CCHC"/>
    <property type="match status" value="1"/>
</dbReference>
<protein>
    <recommendedName>
        <fullName evidence="3">CCHC-type domain-containing protein</fullName>
    </recommendedName>
</protein>
<feature type="domain" description="CCHC-type" evidence="3">
    <location>
        <begin position="103"/>
        <end position="118"/>
    </location>
</feature>
<organism evidence="4 5">
    <name type="scientific">Panicum virgatum</name>
    <name type="common">Blackwell switchgrass</name>
    <dbReference type="NCBI Taxonomy" id="38727"/>
    <lineage>
        <taxon>Eukaryota</taxon>
        <taxon>Viridiplantae</taxon>
        <taxon>Streptophyta</taxon>
        <taxon>Embryophyta</taxon>
        <taxon>Tracheophyta</taxon>
        <taxon>Spermatophyta</taxon>
        <taxon>Magnoliopsida</taxon>
        <taxon>Liliopsida</taxon>
        <taxon>Poales</taxon>
        <taxon>Poaceae</taxon>
        <taxon>PACMAD clade</taxon>
        <taxon>Panicoideae</taxon>
        <taxon>Panicodae</taxon>
        <taxon>Paniceae</taxon>
        <taxon>Panicinae</taxon>
        <taxon>Panicum</taxon>
        <taxon>Panicum sect. Hiantes</taxon>
    </lineage>
</organism>
<evidence type="ECO:0000256" key="2">
    <source>
        <dbReference type="SAM" id="MobiDB-lite"/>
    </source>
</evidence>
<feature type="region of interest" description="Disordered" evidence="2">
    <location>
        <begin position="1"/>
        <end position="73"/>
    </location>
</feature>
<sequence length="572" mass="63115">MGDPRGFRTEEASGKRRAMEPTASERENYQQSQRSRYDQSHNPYPSVLDRLGPKSADQASIGKMDSTNDRAGADAGKDAVNGVCFWCRKEGHHQATCTNPPFCFRCKKDGHISAKCPSNQGCSLNMYGFGFPNQGFYCLKIPGAAKQMSTENVGLIQIRSGEASTKRLEDELKNLIDKNWAWKVRKLTDREYLATFPNKMLLDTFSRSKSLDLALYSISVTISHSPMDPRATSALQTGWVQLFNVPDQALNTEAVTLIAELAGEVVAVDELSIIKEGPVRVRLRARDVSKLKGFVEIFVDGVGYEVKFIPELKQRPTAPPPPTQGKPNDDEDMEDDDADDLSDYEGEIRRRLQEPIGAKHSSGSKSGRPASNNQVKLVGGKVQEEGPQSGEKLGGGEVLEIHPLAIYDPKSDAFKNLNADKELFSQESNQSSVELDNEVREIIPQNHFLVHTENGGHMILPQEKWPIPKLSQQTISMESQGAAIDSDHIQDSQESLGGGEVMEYSLTMEEDLVRLKQDNQEGWEVYSAKKSKCKTRKLPAVATRKSARVPSTCSGGGGFTAISEMEATDAGW</sequence>
<name>A0A8T0TFS6_PANVG</name>
<keyword evidence="1" id="KW-0479">Metal-binding</keyword>
<dbReference type="Proteomes" id="UP000823388">
    <property type="component" value="Chromosome 4N"/>
</dbReference>
<feature type="region of interest" description="Disordered" evidence="2">
    <location>
        <begin position="312"/>
        <end position="340"/>
    </location>
</feature>
<feature type="region of interest" description="Disordered" evidence="2">
    <location>
        <begin position="353"/>
        <end position="373"/>
    </location>
</feature>
<dbReference type="GO" id="GO:0003676">
    <property type="term" value="F:nucleic acid binding"/>
    <property type="evidence" value="ECO:0007669"/>
    <property type="project" value="InterPro"/>
</dbReference>
<evidence type="ECO:0000313" key="4">
    <source>
        <dbReference type="EMBL" id="KAG2607884.1"/>
    </source>
</evidence>
<dbReference type="GO" id="GO:0008270">
    <property type="term" value="F:zinc ion binding"/>
    <property type="evidence" value="ECO:0007669"/>
    <property type="project" value="UniProtKB-KW"/>
</dbReference>
<feature type="compositionally biased region" description="Polar residues" evidence="2">
    <location>
        <begin position="361"/>
        <end position="373"/>
    </location>
</feature>
<reference evidence="4" key="1">
    <citation type="submission" date="2020-05" db="EMBL/GenBank/DDBJ databases">
        <title>WGS assembly of Panicum virgatum.</title>
        <authorList>
            <person name="Lovell J.T."/>
            <person name="Jenkins J."/>
            <person name="Shu S."/>
            <person name="Juenger T.E."/>
            <person name="Schmutz J."/>
        </authorList>
    </citation>
    <scope>NUCLEOTIDE SEQUENCE</scope>
    <source>
        <strain evidence="4">AP13</strain>
    </source>
</reference>
<dbReference type="EMBL" id="CM029044">
    <property type="protein sequence ID" value="KAG2607884.1"/>
    <property type="molecule type" value="Genomic_DNA"/>
</dbReference>
<dbReference type="PANTHER" id="PTHR33170">
    <property type="entry name" value="DUF4283 DOMAIN-CONTAINING PROTEIN-RELATED"/>
    <property type="match status" value="1"/>
</dbReference>
<keyword evidence="5" id="KW-1185">Reference proteome</keyword>
<proteinExistence type="predicted"/>
<feature type="compositionally biased region" description="Acidic residues" evidence="2">
    <location>
        <begin position="329"/>
        <end position="340"/>
    </location>
</feature>